<evidence type="ECO:0000313" key="9">
    <source>
        <dbReference type="Proteomes" id="UP000054302"/>
    </source>
</evidence>
<dbReference type="InterPro" id="IPR036132">
    <property type="entry name" value="Vac_ATP_synth_c_sf"/>
</dbReference>
<evidence type="ECO:0000256" key="6">
    <source>
        <dbReference type="RuleBase" id="RU364010"/>
    </source>
</evidence>
<keyword evidence="2 6" id="KW-0813">Transport</keyword>
<evidence type="ECO:0000313" key="8">
    <source>
        <dbReference type="EMBL" id="KIV88339.1"/>
    </source>
</evidence>
<reference evidence="8 9" key="1">
    <citation type="submission" date="2015-01" db="EMBL/GenBank/DDBJ databases">
        <title>The Genome Sequence of Exophiala mesophila CBS40295.</title>
        <authorList>
            <consortium name="The Broad Institute Genomics Platform"/>
            <person name="Cuomo C."/>
            <person name="de Hoog S."/>
            <person name="Gorbushina A."/>
            <person name="Stielow B."/>
            <person name="Teixiera M."/>
            <person name="Abouelleil A."/>
            <person name="Chapman S.B."/>
            <person name="Priest M."/>
            <person name="Young S.K."/>
            <person name="Wortman J."/>
            <person name="Nusbaum C."/>
            <person name="Birren B."/>
        </authorList>
    </citation>
    <scope>NUCLEOTIDE SEQUENCE [LARGE SCALE GENOMIC DNA]</scope>
    <source>
        <strain evidence="8 9">CBS 40295</strain>
    </source>
</reference>
<dbReference type="Gene3D" id="3.30.70.100">
    <property type="match status" value="1"/>
</dbReference>
<dbReference type="Proteomes" id="UP000054302">
    <property type="component" value="Unassembled WGS sequence"/>
</dbReference>
<dbReference type="OrthoDB" id="6605928at2759"/>
<dbReference type="GO" id="GO:0000221">
    <property type="term" value="C:vacuolar proton-transporting V-type ATPase, V1 domain"/>
    <property type="evidence" value="ECO:0007669"/>
    <property type="project" value="TreeGrafter"/>
</dbReference>
<evidence type="ECO:0000256" key="4">
    <source>
        <dbReference type="ARBA" id="ARBA00023065"/>
    </source>
</evidence>
<dbReference type="CDD" id="cd14785">
    <property type="entry name" value="V-ATPase_C"/>
    <property type="match status" value="1"/>
</dbReference>
<proteinExistence type="inferred from homology"/>
<dbReference type="GeneID" id="27325876"/>
<dbReference type="PANTHER" id="PTHR10137:SF0">
    <property type="entry name" value="V-TYPE PROTON ATPASE SUBUNIT C"/>
    <property type="match status" value="1"/>
</dbReference>
<comment type="function">
    <text evidence="6">Subunit of the V1 complex of vacuolar(H+)-ATPase (V-ATPase), a multisubunit enzyme composed of a peripheral complex (V1) that hydrolyzes ATP and a membrane integral complex (V0) that translocates protons. V-ATPase is responsible for acidifying and maintaining the pH of intracellular compartments and in some cell types, is targeted to the plasma membrane, where it is responsible for acidifying the extracellular environment. Subunit C is necessary for the assembly of the catalytic sector of the enzyme and is likely to have a specific function in its catalytic activity.</text>
</comment>
<dbReference type="SUPFAM" id="SSF118203">
    <property type="entry name" value="Vacuolar ATP synthase subunit C"/>
    <property type="match status" value="1"/>
</dbReference>
<accession>A0A0D1Z342</accession>
<dbReference type="Gene3D" id="1.20.1460.10">
    <property type="entry name" value="subunit c (vma5p) of the yeast v-atpase, domain 2"/>
    <property type="match status" value="1"/>
</dbReference>
<dbReference type="PANTHER" id="PTHR10137">
    <property type="entry name" value="V-TYPE PROTON ATPASE SUBUNIT C"/>
    <property type="match status" value="1"/>
</dbReference>
<feature type="region of interest" description="Disordered" evidence="7">
    <location>
        <begin position="348"/>
        <end position="372"/>
    </location>
</feature>
<keyword evidence="9" id="KW-1185">Reference proteome</keyword>
<protein>
    <recommendedName>
        <fullName evidence="6">V-type proton ATPase subunit C</fullName>
    </recommendedName>
</protein>
<comment type="function">
    <text evidence="5">Subunit of the V1 complex of vacuolar(H+)-ATPase (V-ATPase), a multisubunit enzyme composed of a peripheral complex (V1) that hydrolyzes ATP and a membrane integral complex (V0) that translocates protons. V-ATPase is responsible for acidifying and maintaining the pH of intracellular compartments. Subunit C is necessary for the assembly of the catalytic sector of the enzyme and is likely to have a specific function in its catalytic activity. Reversibly leaves the enzyme after glucose depletion, causing the catalytic subcomplex V1 to detach from the V0 section.</text>
</comment>
<dbReference type="EMBL" id="KN847525">
    <property type="protein sequence ID" value="KIV88339.1"/>
    <property type="molecule type" value="Genomic_DNA"/>
</dbReference>
<dbReference type="OMA" id="VMIWIHV"/>
<dbReference type="GO" id="GO:0046961">
    <property type="term" value="F:proton-transporting ATPase activity, rotational mechanism"/>
    <property type="evidence" value="ECO:0007669"/>
    <property type="project" value="InterPro"/>
</dbReference>
<keyword evidence="3 6" id="KW-0375">Hydrogen ion transport</keyword>
<dbReference type="InterPro" id="IPR004907">
    <property type="entry name" value="ATPase_V1-cplx_csu"/>
</dbReference>
<comment type="subunit">
    <text evidence="6">V-ATPase is a heteromultimeric enzyme composed of a peripheral catalytic V1 complex (components A to H) attached to an integral membrane V0 proton pore complex.</text>
</comment>
<evidence type="ECO:0000256" key="2">
    <source>
        <dbReference type="ARBA" id="ARBA00022448"/>
    </source>
</evidence>
<evidence type="ECO:0000256" key="3">
    <source>
        <dbReference type="ARBA" id="ARBA00022781"/>
    </source>
</evidence>
<dbReference type="STRING" id="212818.A0A0D1Z342"/>
<organism evidence="8 9">
    <name type="scientific">Exophiala mesophila</name>
    <name type="common">Black yeast-like fungus</name>
    <dbReference type="NCBI Taxonomy" id="212818"/>
    <lineage>
        <taxon>Eukaryota</taxon>
        <taxon>Fungi</taxon>
        <taxon>Dikarya</taxon>
        <taxon>Ascomycota</taxon>
        <taxon>Pezizomycotina</taxon>
        <taxon>Eurotiomycetes</taxon>
        <taxon>Chaetothyriomycetidae</taxon>
        <taxon>Chaetothyriales</taxon>
        <taxon>Herpotrichiellaceae</taxon>
        <taxon>Exophiala</taxon>
    </lineage>
</organism>
<evidence type="ECO:0000256" key="7">
    <source>
        <dbReference type="SAM" id="MobiDB-lite"/>
    </source>
</evidence>
<keyword evidence="4 6" id="KW-0406">Ion transport</keyword>
<evidence type="ECO:0000256" key="1">
    <source>
        <dbReference type="ARBA" id="ARBA00006138"/>
    </source>
</evidence>
<evidence type="ECO:0000256" key="5">
    <source>
        <dbReference type="ARBA" id="ARBA00053565"/>
    </source>
</evidence>
<sequence length="390" mass="43613">MTTKYLAVSVPSSITPSGHKDDAFASLQKAVNPANGDVLGFNLPDFKVGTLDALLQQTEELAKLEGLCNAVVGKVGDTLKNILDGDEDKMAQHKSVNDKPLDQYLKSFSWNKVKYRADRPISELIDLLQKEANSIDNDVRSKYNQYNNLRTTLQTLYRKQTGNLSTKSLVSIVNPDVLVSDSEHLETHLIAVPNNYVKDFLKTYETLAPFVVPRSAYFISSDDEFSLYAVTTFKKHSPEFVHKVREKKWIPRDYKFKAGGKEEEAKELKRIEAEEKKVWGETLRLGRTGWSEGVMALVHVVVLRVFVETVLRYGLPLDYVSVLIKTDSKREKKALQGLDSEYSYLAGNAFGKDKKGRPKKDEGSGGGDAVGAAAEQADYSPYVLYSIDVN</sequence>
<gene>
    <name evidence="8" type="ORF">PV10_08031</name>
</gene>
<name>A0A0D1Z342_EXOME</name>
<dbReference type="Pfam" id="PF03223">
    <property type="entry name" value="V-ATPase_C"/>
    <property type="match status" value="1"/>
</dbReference>
<dbReference type="FunFam" id="3.30.70.100:FF:000002">
    <property type="entry name" value="V-type proton ATPase subunit C"/>
    <property type="match status" value="1"/>
</dbReference>
<dbReference type="RefSeq" id="XP_016219913.1">
    <property type="nucleotide sequence ID" value="XM_016373002.1"/>
</dbReference>
<dbReference type="HOGENOM" id="CLU_017554_3_0_1"/>
<dbReference type="VEuPathDB" id="FungiDB:PV10_08031"/>
<dbReference type="AlphaFoldDB" id="A0A0D1Z342"/>
<comment type="similarity">
    <text evidence="1 6">Belongs to the V-ATPase C subunit family.</text>
</comment>
<dbReference type="Gene3D" id="3.30.70.1180">
    <property type="entry name" value="Vacuolar atp synthase subunit c, domain 1"/>
    <property type="match status" value="1"/>
</dbReference>